<dbReference type="Proteomes" id="UP001597383">
    <property type="component" value="Unassembled WGS sequence"/>
</dbReference>
<gene>
    <name evidence="1" type="ORF">ACFSJF_10585</name>
</gene>
<reference evidence="2" key="1">
    <citation type="journal article" date="2019" name="Int. J. Syst. Evol. Microbiol.">
        <title>The Global Catalogue of Microorganisms (GCM) 10K type strain sequencing project: providing services to taxonomists for standard genome sequencing and annotation.</title>
        <authorList>
            <consortium name="The Broad Institute Genomics Platform"/>
            <consortium name="The Broad Institute Genome Sequencing Center for Infectious Disease"/>
            <person name="Wu L."/>
            <person name="Ma J."/>
        </authorList>
    </citation>
    <scope>NUCLEOTIDE SEQUENCE [LARGE SCALE GENOMIC DNA]</scope>
    <source>
        <strain evidence="2">R28</strain>
    </source>
</reference>
<keyword evidence="2" id="KW-1185">Reference proteome</keyword>
<name>A0ABW4W011_9BACI</name>
<dbReference type="EMBL" id="JBHUHQ010000015">
    <property type="protein sequence ID" value="MFD2044714.1"/>
    <property type="molecule type" value="Genomic_DNA"/>
</dbReference>
<dbReference type="InterPro" id="IPR010349">
    <property type="entry name" value="Asparaginase_II"/>
</dbReference>
<comment type="caution">
    <text evidence="1">The sequence shown here is derived from an EMBL/GenBank/DDBJ whole genome shotgun (WGS) entry which is preliminary data.</text>
</comment>
<dbReference type="Pfam" id="PF06089">
    <property type="entry name" value="Asparaginase_II"/>
    <property type="match status" value="1"/>
</dbReference>
<evidence type="ECO:0000313" key="2">
    <source>
        <dbReference type="Proteomes" id="UP001597383"/>
    </source>
</evidence>
<dbReference type="PANTHER" id="PTHR42110:SF1">
    <property type="entry name" value="L-ASPARAGINASE, PUTATIVE (AFU_ORTHOLOGUE AFUA_3G11890)-RELATED"/>
    <property type="match status" value="1"/>
</dbReference>
<proteinExistence type="predicted"/>
<dbReference type="PANTHER" id="PTHR42110">
    <property type="entry name" value="L-ASPARAGINASE, PUTATIVE (AFU_ORTHOLOGUE AFUA_3G11890)-RELATED"/>
    <property type="match status" value="1"/>
</dbReference>
<organism evidence="1 2">
    <name type="scientific">Ornithinibacillus salinisoli</name>
    <dbReference type="NCBI Taxonomy" id="1848459"/>
    <lineage>
        <taxon>Bacteria</taxon>
        <taxon>Bacillati</taxon>
        <taxon>Bacillota</taxon>
        <taxon>Bacilli</taxon>
        <taxon>Bacillales</taxon>
        <taxon>Bacillaceae</taxon>
        <taxon>Ornithinibacillus</taxon>
    </lineage>
</organism>
<evidence type="ECO:0000313" key="1">
    <source>
        <dbReference type="EMBL" id="MFD2044714.1"/>
    </source>
</evidence>
<accession>A0ABW4W011</accession>
<sequence>MNHSTKPIQVYRGDYVESTHDVHIAIVKPNGELVSYYGDTNRLTFARSSMKPFQAVPVVESGAMEAFDFTERELSLFCASHSGEPIHRESVAAVLQKLHLEESHLQCGTHVPRDMDSYNQLIRSGGELTPFYSNCSGKHAGMLAGCVQQQMDVETYRELTHPYQQQIIDVIANVSSFASDEIKTSVDGCGVPVHRVPLFHMALAFSRLASPDKWSEGDKQRRNALKRIRKAMSTYPEMVAGTNRFDSDLMNVFDGRIVAKGGAEGVHCFGDKETGLGVAIKVDDGNARGTNVAAMEVLKQLKVGNSAIWEQLDHYHNAPVLNARKEKIGAIRAHFTLNNVRQRGILNEAITVH</sequence>
<protein>
    <submittedName>
        <fullName evidence="1">Asparaginase</fullName>
    </submittedName>
</protein>
<dbReference type="RefSeq" id="WP_377556051.1">
    <property type="nucleotide sequence ID" value="NZ_JBHUHQ010000015.1"/>
</dbReference>